<dbReference type="InterPro" id="IPR040389">
    <property type="entry name" value="SMR"/>
</dbReference>
<feature type="region of interest" description="Disordered" evidence="3">
    <location>
        <begin position="42"/>
        <end position="170"/>
    </location>
</feature>
<dbReference type="GO" id="GO:0005634">
    <property type="term" value="C:nucleus"/>
    <property type="evidence" value="ECO:0007669"/>
    <property type="project" value="TreeGrafter"/>
</dbReference>
<evidence type="ECO:0000313" key="4">
    <source>
        <dbReference type="EMBL" id="VFU23036.1"/>
    </source>
</evidence>
<sequence>MFSELKSLSLMELSTSEMFFSEKDLNPSMEFNFLVRSALELGDDRENEPQELHKEKEVEEEEEQEDDCEVSVPTLKIKLPSVEAFQIEDDKDDDDDGFKTPTSLDRKIPVIFQCPPATRKPKSLPSTKRKSGQRRVLLDLSNEIESLFPPAPAGDLGGKLKKVRHGNDAE</sequence>
<gene>
    <name evidence="4" type="ORF">SVIM_LOCUS30093</name>
</gene>
<dbReference type="AlphaFoldDB" id="A0A6N2K616"/>
<feature type="compositionally biased region" description="Acidic residues" evidence="3">
    <location>
        <begin position="86"/>
        <end position="96"/>
    </location>
</feature>
<feature type="compositionally biased region" description="Basic residues" evidence="3">
    <location>
        <begin position="119"/>
        <end position="133"/>
    </location>
</feature>
<dbReference type="EMBL" id="CAADRP010000102">
    <property type="protein sequence ID" value="VFU23036.1"/>
    <property type="molecule type" value="Genomic_DNA"/>
</dbReference>
<dbReference type="PANTHER" id="PTHR33142">
    <property type="entry name" value="CYCLIN-DEPENDENT PROTEIN KINASE INHIBITOR SMR13"/>
    <property type="match status" value="1"/>
</dbReference>
<dbReference type="PANTHER" id="PTHR33142:SF66">
    <property type="entry name" value="CYCLIN-DEPENDENT PROTEIN KINASE INHIBITOR SMR3"/>
    <property type="match status" value="1"/>
</dbReference>
<evidence type="ECO:0000256" key="2">
    <source>
        <dbReference type="ARBA" id="ARBA00023306"/>
    </source>
</evidence>
<keyword evidence="1" id="KW-0649">Protein kinase inhibitor</keyword>
<keyword evidence="2" id="KW-0131">Cell cycle</keyword>
<organism evidence="4">
    <name type="scientific">Salix viminalis</name>
    <name type="common">Common osier</name>
    <name type="synonym">Basket willow</name>
    <dbReference type="NCBI Taxonomy" id="40686"/>
    <lineage>
        <taxon>Eukaryota</taxon>
        <taxon>Viridiplantae</taxon>
        <taxon>Streptophyta</taxon>
        <taxon>Embryophyta</taxon>
        <taxon>Tracheophyta</taxon>
        <taxon>Spermatophyta</taxon>
        <taxon>Magnoliopsida</taxon>
        <taxon>eudicotyledons</taxon>
        <taxon>Gunneridae</taxon>
        <taxon>Pentapetalae</taxon>
        <taxon>rosids</taxon>
        <taxon>fabids</taxon>
        <taxon>Malpighiales</taxon>
        <taxon>Salicaceae</taxon>
        <taxon>Saliceae</taxon>
        <taxon>Salix</taxon>
    </lineage>
</organism>
<protein>
    <recommendedName>
        <fullName evidence="5">Cyclin-dependent protein kinase inhibitor SMR3</fullName>
    </recommendedName>
</protein>
<evidence type="ECO:0000256" key="3">
    <source>
        <dbReference type="SAM" id="MobiDB-lite"/>
    </source>
</evidence>
<dbReference type="GO" id="GO:0032875">
    <property type="term" value="P:regulation of DNA endoreduplication"/>
    <property type="evidence" value="ECO:0007669"/>
    <property type="project" value="InterPro"/>
</dbReference>
<feature type="compositionally biased region" description="Basic and acidic residues" evidence="3">
    <location>
        <begin position="42"/>
        <end position="57"/>
    </location>
</feature>
<proteinExistence type="predicted"/>
<evidence type="ECO:0000256" key="1">
    <source>
        <dbReference type="ARBA" id="ARBA00023013"/>
    </source>
</evidence>
<reference evidence="4" key="1">
    <citation type="submission" date="2019-03" db="EMBL/GenBank/DDBJ databases">
        <authorList>
            <person name="Mank J."/>
            <person name="Almeida P."/>
        </authorList>
    </citation>
    <scope>NUCLEOTIDE SEQUENCE</scope>
    <source>
        <strain evidence="4">78183</strain>
    </source>
</reference>
<dbReference type="GO" id="GO:0004860">
    <property type="term" value="F:protein kinase inhibitor activity"/>
    <property type="evidence" value="ECO:0007669"/>
    <property type="project" value="UniProtKB-KW"/>
</dbReference>
<accession>A0A6N2K616</accession>
<name>A0A6N2K616_SALVM</name>
<feature type="compositionally biased region" description="Acidic residues" evidence="3">
    <location>
        <begin position="58"/>
        <end position="69"/>
    </location>
</feature>
<evidence type="ECO:0008006" key="5">
    <source>
        <dbReference type="Google" id="ProtNLM"/>
    </source>
</evidence>